<feature type="transmembrane region" description="Helical" evidence="6">
    <location>
        <begin position="435"/>
        <end position="452"/>
    </location>
</feature>
<dbReference type="Proteomes" id="UP000245962">
    <property type="component" value="Unassembled WGS sequence"/>
</dbReference>
<feature type="transmembrane region" description="Helical" evidence="6">
    <location>
        <begin position="117"/>
        <end position="139"/>
    </location>
</feature>
<evidence type="ECO:0000256" key="5">
    <source>
        <dbReference type="ARBA" id="ARBA00023136"/>
    </source>
</evidence>
<keyword evidence="8" id="KW-1185">Reference proteome</keyword>
<feature type="transmembrane region" description="Helical" evidence="6">
    <location>
        <begin position="376"/>
        <end position="399"/>
    </location>
</feature>
<feature type="transmembrane region" description="Helical" evidence="6">
    <location>
        <begin position="83"/>
        <end position="102"/>
    </location>
</feature>
<evidence type="ECO:0000256" key="6">
    <source>
        <dbReference type="SAM" id="Phobius"/>
    </source>
</evidence>
<feature type="transmembrane region" description="Helical" evidence="6">
    <location>
        <begin position="12"/>
        <end position="35"/>
    </location>
</feature>
<dbReference type="InterPro" id="IPR002797">
    <property type="entry name" value="Polysacc_synth"/>
</dbReference>
<dbReference type="EMBL" id="QEHR01000004">
    <property type="protein sequence ID" value="PVW15103.1"/>
    <property type="molecule type" value="Genomic_DNA"/>
</dbReference>
<dbReference type="Pfam" id="PF01943">
    <property type="entry name" value="Polysacc_synt"/>
    <property type="match status" value="1"/>
</dbReference>
<sequence length="486" mass="54627">MSVFKKLFKQTFVYGLATVLPRALAIVLVPLYVSVLGTEQYGIYASLMAFLILGNVLLSYGMETAFFRFVNKHADQKNQVQSTALTSLTVSTVLFLTVTLLFDDALATFLEFKAEYVTYGLLILALDALAVLPFVWYRANEKPMKYAVIKIFNVCVNLGFNLFFFLVLPGWAENSPDSFWSAMYSEENKVAYVFIANLIASAITLAVLLPLYIKIGFGFSKTIWKGMFKYAFPVLVAGIAFSINEAFDKILLKYLLPENIAEAEVGVYAACYKLGVFMTLFATAFRLGIEPFFFNHAQSKNAKQTYATITKYFSIFGSIILLFVIVYIDVFKRILIPKSEYWEALSVVPLILLANLFLGIYHNLSVWYKVTDRTKFGAYISVFGALITLGVNFALIPIISYQGSAIATLAAYGSMMVLSYYFGQRKYAVPYDVKRIGGYVLLATGFSVLSFYVFKGDLLIGTALLLVFLLLIFFSERREISNILKR</sequence>
<keyword evidence="4 6" id="KW-1133">Transmembrane helix</keyword>
<feature type="transmembrane region" description="Helical" evidence="6">
    <location>
        <begin position="458"/>
        <end position="476"/>
    </location>
</feature>
<evidence type="ECO:0000256" key="2">
    <source>
        <dbReference type="ARBA" id="ARBA00022475"/>
    </source>
</evidence>
<dbReference type="RefSeq" id="WP_116693997.1">
    <property type="nucleotide sequence ID" value="NZ_QEHR01000004.1"/>
</dbReference>
<feature type="transmembrane region" description="Helical" evidence="6">
    <location>
        <begin position="405"/>
        <end position="423"/>
    </location>
</feature>
<accession>A0A2U0I1X2</accession>
<dbReference type="AlphaFoldDB" id="A0A2U0I1X2"/>
<dbReference type="GO" id="GO:0005886">
    <property type="term" value="C:plasma membrane"/>
    <property type="evidence" value="ECO:0007669"/>
    <property type="project" value="UniProtKB-SubCell"/>
</dbReference>
<comment type="caution">
    <text evidence="7">The sequence shown here is derived from an EMBL/GenBank/DDBJ whole genome shotgun (WGS) entry which is preliminary data.</text>
</comment>
<evidence type="ECO:0000256" key="3">
    <source>
        <dbReference type="ARBA" id="ARBA00022692"/>
    </source>
</evidence>
<feature type="transmembrane region" description="Helical" evidence="6">
    <location>
        <begin position="192"/>
        <end position="215"/>
    </location>
</feature>
<comment type="subcellular location">
    <subcellularLocation>
        <location evidence="1">Cell membrane</location>
        <topology evidence="1">Multi-pass membrane protein</topology>
    </subcellularLocation>
</comment>
<name>A0A2U0I1X2_9FLAO</name>
<evidence type="ECO:0000313" key="8">
    <source>
        <dbReference type="Proteomes" id="UP000245962"/>
    </source>
</evidence>
<feature type="transmembrane region" description="Helical" evidence="6">
    <location>
        <begin position="41"/>
        <end position="62"/>
    </location>
</feature>
<evidence type="ECO:0000313" key="7">
    <source>
        <dbReference type="EMBL" id="PVW15103.1"/>
    </source>
</evidence>
<feature type="transmembrane region" description="Helical" evidence="6">
    <location>
        <begin position="227"/>
        <end position="247"/>
    </location>
</feature>
<dbReference type="InterPro" id="IPR050833">
    <property type="entry name" value="Poly_Biosynth_Transport"/>
</dbReference>
<keyword evidence="5 6" id="KW-0472">Membrane</keyword>
<keyword evidence="2" id="KW-1003">Cell membrane</keyword>
<keyword evidence="3 6" id="KW-0812">Transmembrane</keyword>
<protein>
    <submittedName>
        <fullName evidence="7">Polysaccharide biosynthesis protein</fullName>
    </submittedName>
</protein>
<feature type="transmembrane region" description="Helical" evidence="6">
    <location>
        <begin position="267"/>
        <end position="289"/>
    </location>
</feature>
<dbReference type="PANTHER" id="PTHR30250:SF11">
    <property type="entry name" value="O-ANTIGEN TRANSPORTER-RELATED"/>
    <property type="match status" value="1"/>
</dbReference>
<evidence type="ECO:0000256" key="1">
    <source>
        <dbReference type="ARBA" id="ARBA00004651"/>
    </source>
</evidence>
<reference evidence="7 8" key="1">
    <citation type="submission" date="2018-04" db="EMBL/GenBank/DDBJ databases">
        <title>Marixanthomonas spongiae HN-E44 sp. nov., isolated from a marine sponge.</title>
        <authorList>
            <person name="Luo L."/>
            <person name="Zhuang L."/>
        </authorList>
    </citation>
    <scope>NUCLEOTIDE SEQUENCE [LARGE SCALE GENOMIC DNA]</scope>
    <source>
        <strain evidence="7 8">HN-E44</strain>
    </source>
</reference>
<proteinExistence type="predicted"/>
<evidence type="ECO:0000256" key="4">
    <source>
        <dbReference type="ARBA" id="ARBA00022989"/>
    </source>
</evidence>
<organism evidence="7 8">
    <name type="scientific">Marixanthomonas spongiae</name>
    <dbReference type="NCBI Taxonomy" id="2174845"/>
    <lineage>
        <taxon>Bacteria</taxon>
        <taxon>Pseudomonadati</taxon>
        <taxon>Bacteroidota</taxon>
        <taxon>Flavobacteriia</taxon>
        <taxon>Flavobacteriales</taxon>
        <taxon>Flavobacteriaceae</taxon>
        <taxon>Marixanthomonas</taxon>
    </lineage>
</organism>
<dbReference type="PANTHER" id="PTHR30250">
    <property type="entry name" value="PST FAMILY PREDICTED COLANIC ACID TRANSPORTER"/>
    <property type="match status" value="1"/>
</dbReference>
<feature type="transmembrane region" description="Helical" evidence="6">
    <location>
        <begin position="309"/>
        <end position="328"/>
    </location>
</feature>
<gene>
    <name evidence="7" type="ORF">DDV96_06760</name>
</gene>
<dbReference type="OrthoDB" id="9814608at2"/>
<feature type="transmembrane region" description="Helical" evidence="6">
    <location>
        <begin position="151"/>
        <end position="172"/>
    </location>
</feature>
<feature type="transmembrane region" description="Helical" evidence="6">
    <location>
        <begin position="344"/>
        <end position="364"/>
    </location>
</feature>